<dbReference type="EMBL" id="MFEG01000002">
    <property type="protein sequence ID" value="OGE76583.1"/>
    <property type="molecule type" value="Genomic_DNA"/>
</dbReference>
<feature type="transmembrane region" description="Helical" evidence="1">
    <location>
        <begin position="6"/>
        <end position="23"/>
    </location>
</feature>
<name>A0A1F5NG73_9BACT</name>
<keyword evidence="1" id="KW-1133">Transmembrane helix</keyword>
<keyword evidence="1" id="KW-0472">Membrane</keyword>
<gene>
    <name evidence="2" type="ORF">A3K06_01320</name>
</gene>
<keyword evidence="1" id="KW-0812">Transmembrane</keyword>
<reference evidence="2 3" key="1">
    <citation type="journal article" date="2016" name="Nat. Commun.">
        <title>Thousands of microbial genomes shed light on interconnected biogeochemical processes in an aquifer system.</title>
        <authorList>
            <person name="Anantharaman K."/>
            <person name="Brown C.T."/>
            <person name="Hug L.A."/>
            <person name="Sharon I."/>
            <person name="Castelle C.J."/>
            <person name="Probst A.J."/>
            <person name="Thomas B.C."/>
            <person name="Singh A."/>
            <person name="Wilkins M.J."/>
            <person name="Karaoz U."/>
            <person name="Brodie E.L."/>
            <person name="Williams K.H."/>
            <person name="Hubbard S.S."/>
            <person name="Banfield J.F."/>
        </authorList>
    </citation>
    <scope>NUCLEOTIDE SEQUENCE [LARGE SCALE GENOMIC DNA]</scope>
</reference>
<dbReference type="AlphaFoldDB" id="A0A1F5NG73"/>
<sequence length="132" mass="15712">MKEKFLILTVMALLTVSLLMFFGPKEERRVNIEVGYTNSSSPFFRSFAYDFTKHFIDWWHQRGEEEFGRIGEPLYIGEESQLFVVYLKTDSGTKLIWQARIPVLQKEVDILARIAVSRTADFLREYFRQRYI</sequence>
<comment type="caution">
    <text evidence="2">The sequence shown here is derived from an EMBL/GenBank/DDBJ whole genome shotgun (WGS) entry which is preliminary data.</text>
</comment>
<dbReference type="Proteomes" id="UP000176547">
    <property type="component" value="Unassembled WGS sequence"/>
</dbReference>
<evidence type="ECO:0000256" key="1">
    <source>
        <dbReference type="SAM" id="Phobius"/>
    </source>
</evidence>
<organism evidence="2 3">
    <name type="scientific">Candidatus Doudnabacteria bacterium RIFCSPHIGHO2_01_52_17</name>
    <dbReference type="NCBI Taxonomy" id="1817820"/>
    <lineage>
        <taxon>Bacteria</taxon>
        <taxon>Candidatus Doudnaibacteriota</taxon>
    </lineage>
</organism>
<protein>
    <recommendedName>
        <fullName evidence="4">Curli production assembly/transport component CsgE</fullName>
    </recommendedName>
</protein>
<proteinExistence type="predicted"/>
<evidence type="ECO:0008006" key="4">
    <source>
        <dbReference type="Google" id="ProtNLM"/>
    </source>
</evidence>
<evidence type="ECO:0000313" key="3">
    <source>
        <dbReference type="Proteomes" id="UP000176547"/>
    </source>
</evidence>
<accession>A0A1F5NG73</accession>
<evidence type="ECO:0000313" key="2">
    <source>
        <dbReference type="EMBL" id="OGE76583.1"/>
    </source>
</evidence>